<dbReference type="EMBL" id="CP104013">
    <property type="protein sequence ID" value="UYP44839.1"/>
    <property type="molecule type" value="Genomic_DNA"/>
</dbReference>
<gene>
    <name evidence="2" type="ORF">NEF87_001124</name>
</gene>
<evidence type="ECO:0000313" key="3">
    <source>
        <dbReference type="Proteomes" id="UP001208689"/>
    </source>
</evidence>
<keyword evidence="3" id="KW-1185">Reference proteome</keyword>
<evidence type="ECO:0000313" key="2">
    <source>
        <dbReference type="EMBL" id="UYP44839.1"/>
    </source>
</evidence>
<feature type="transmembrane region" description="Helical" evidence="1">
    <location>
        <begin position="12"/>
        <end position="28"/>
    </location>
</feature>
<proteinExistence type="predicted"/>
<organism evidence="2 3">
    <name type="scientific">Candidatus Lokiarchaeum ossiferum</name>
    <dbReference type="NCBI Taxonomy" id="2951803"/>
    <lineage>
        <taxon>Archaea</taxon>
        <taxon>Promethearchaeati</taxon>
        <taxon>Promethearchaeota</taxon>
        <taxon>Promethearchaeia</taxon>
        <taxon>Promethearchaeales</taxon>
        <taxon>Promethearchaeaceae</taxon>
        <taxon>Candidatus Lokiarchaeum</taxon>
    </lineage>
</organism>
<name>A0ABY6HQH9_9ARCH</name>
<feature type="transmembrane region" description="Helical" evidence="1">
    <location>
        <begin position="94"/>
        <end position="114"/>
    </location>
</feature>
<sequence length="144" mass="16106">MKLSIDPSLKRNKPLLIAAWGFIIYAIIEITDSIAIMLIALKIIPNIYSTSITLAFTPIQTIVETQPVFLIFMFIAFTGMRITAAIGLMKNRLWGFWVAAMSLIFTILFCLILLPWGFIESFLCMGLLTILIIGKMGSKSLISK</sequence>
<accession>A0ABY6HQH9</accession>
<keyword evidence="1" id="KW-0472">Membrane</keyword>
<keyword evidence="1" id="KW-1133">Transmembrane helix</keyword>
<reference evidence="2" key="1">
    <citation type="submission" date="2022-09" db="EMBL/GenBank/DDBJ databases">
        <title>Actin cytoskeleton and complex cell architecture in an #Asgard archaeon.</title>
        <authorList>
            <person name="Ponce Toledo R.I."/>
            <person name="Schleper C."/>
            <person name="Rodrigues Oliveira T."/>
            <person name="Wollweber F."/>
            <person name="Xu J."/>
            <person name="Rittmann S."/>
            <person name="Klingl A."/>
            <person name="Pilhofer M."/>
        </authorList>
    </citation>
    <scope>NUCLEOTIDE SEQUENCE</scope>
    <source>
        <strain evidence="2">B-35</strain>
    </source>
</reference>
<evidence type="ECO:0000256" key="1">
    <source>
        <dbReference type="SAM" id="Phobius"/>
    </source>
</evidence>
<feature type="transmembrane region" description="Helical" evidence="1">
    <location>
        <begin position="34"/>
        <end position="56"/>
    </location>
</feature>
<protein>
    <recommendedName>
        <fullName evidence="4">DUF2127 domain-containing protein</fullName>
    </recommendedName>
</protein>
<evidence type="ECO:0008006" key="4">
    <source>
        <dbReference type="Google" id="ProtNLM"/>
    </source>
</evidence>
<dbReference type="Proteomes" id="UP001208689">
    <property type="component" value="Chromosome"/>
</dbReference>
<keyword evidence="1" id="KW-0812">Transmembrane</keyword>
<feature type="transmembrane region" description="Helical" evidence="1">
    <location>
        <begin position="68"/>
        <end position="88"/>
    </location>
</feature>